<dbReference type="GO" id="GO:0004252">
    <property type="term" value="F:serine-type endopeptidase activity"/>
    <property type="evidence" value="ECO:0007669"/>
    <property type="project" value="InterPro"/>
</dbReference>
<organism evidence="3 4">
    <name type="scientific">Corynebacterium pygosceleis</name>
    <dbReference type="NCBI Taxonomy" id="2800406"/>
    <lineage>
        <taxon>Bacteria</taxon>
        <taxon>Bacillati</taxon>
        <taxon>Actinomycetota</taxon>
        <taxon>Actinomycetes</taxon>
        <taxon>Mycobacteriales</taxon>
        <taxon>Corynebacteriaceae</taxon>
        <taxon>Corynebacterium</taxon>
    </lineage>
</organism>
<dbReference type="EC" id="3.4.21.-" evidence="3"/>
<reference evidence="3" key="1">
    <citation type="submission" date="2022-11" db="EMBL/GenBank/DDBJ databases">
        <title>Corynebacterium sp. isolated from Penguins.</title>
        <authorList>
            <person name="Sedlar K."/>
            <person name="Svec P."/>
        </authorList>
    </citation>
    <scope>NUCLEOTIDE SEQUENCE</scope>
    <source>
        <strain evidence="2">P7003</strain>
        <strain evidence="3">P7374</strain>
    </source>
</reference>
<evidence type="ECO:0000259" key="1">
    <source>
        <dbReference type="Pfam" id="PF00089"/>
    </source>
</evidence>
<keyword evidence="3" id="KW-0378">Hydrolase</keyword>
<evidence type="ECO:0000313" key="4">
    <source>
        <dbReference type="Proteomes" id="UP001071478"/>
    </source>
</evidence>
<dbReference type="Pfam" id="PF00089">
    <property type="entry name" value="Trypsin"/>
    <property type="match status" value="1"/>
</dbReference>
<dbReference type="RefSeq" id="WP_200254865.1">
    <property type="nucleotide sequence ID" value="NZ_JAENIQ020000002.1"/>
</dbReference>
<dbReference type="AlphaFoldDB" id="A0A9Q4C7C5"/>
<evidence type="ECO:0000313" key="5">
    <source>
        <dbReference type="Proteomes" id="UP001081709"/>
    </source>
</evidence>
<dbReference type="InterPro" id="IPR001254">
    <property type="entry name" value="Trypsin_dom"/>
</dbReference>
<proteinExistence type="predicted"/>
<feature type="domain" description="Peptidase S1" evidence="1">
    <location>
        <begin position="58"/>
        <end position="201"/>
    </location>
</feature>
<evidence type="ECO:0000313" key="3">
    <source>
        <dbReference type="EMBL" id="MCX7467817.1"/>
    </source>
</evidence>
<keyword evidence="3" id="KW-0645">Protease</keyword>
<dbReference type="EMBL" id="JAPMKU010000001">
    <property type="protein sequence ID" value="MCX7467817.1"/>
    <property type="molecule type" value="Genomic_DNA"/>
</dbReference>
<comment type="caution">
    <text evidence="3">The sequence shown here is derived from an EMBL/GenBank/DDBJ whole genome shotgun (WGS) entry which is preliminary data.</text>
</comment>
<dbReference type="Gene3D" id="2.40.10.10">
    <property type="entry name" value="Trypsin-like serine proteases"/>
    <property type="match status" value="2"/>
</dbReference>
<protein>
    <submittedName>
        <fullName evidence="3">Trypsin-like serine protease</fullName>
        <ecNumber evidence="3">3.4.21.-</ecNumber>
    </submittedName>
</protein>
<dbReference type="GO" id="GO:0006508">
    <property type="term" value="P:proteolysis"/>
    <property type="evidence" value="ECO:0007669"/>
    <property type="project" value="UniProtKB-KW"/>
</dbReference>
<dbReference type="Proteomes" id="UP001071478">
    <property type="component" value="Unassembled WGS sequence"/>
</dbReference>
<sequence length="235" mass="23942">MISPTPKPPVPGGPTPDPDGAVVRLSRDGRYCSGFLSSPGAVAAAIDGDRGVTSGPTSTDFVLTAAHFLRAGDDPSGIRVSGAGIRTTVGDARVIVGTDIAVVRLVDAVPAAALPALAPEVPPLFSTTVTHGFGGTRPGEPAQARRGLLLAKVPFAVSLNLRTRVRHAAVCVPTERNQVVYGDSGGPVSVAGGVIGVQSLLVGYRHRELVNIATVAVLAPHLTAVRRAMGIMSGR</sequence>
<dbReference type="InterPro" id="IPR043504">
    <property type="entry name" value="Peptidase_S1_PA_chymotrypsin"/>
</dbReference>
<evidence type="ECO:0000313" key="2">
    <source>
        <dbReference type="EMBL" id="MCX7443708.1"/>
    </source>
</evidence>
<name>A0A9Q4C7C5_9CORY</name>
<accession>A0A9Q4C7C5</accession>
<dbReference type="InterPro" id="IPR009003">
    <property type="entry name" value="Peptidase_S1_PA"/>
</dbReference>
<dbReference type="SUPFAM" id="SSF50494">
    <property type="entry name" value="Trypsin-like serine proteases"/>
    <property type="match status" value="1"/>
</dbReference>
<gene>
    <name evidence="2" type="ORF">OS125_00395</name>
    <name evidence="3" type="ORF">OS129_02845</name>
</gene>
<keyword evidence="5" id="KW-1185">Reference proteome</keyword>
<dbReference type="EMBL" id="JAPMKV010000001">
    <property type="protein sequence ID" value="MCX7443708.1"/>
    <property type="molecule type" value="Genomic_DNA"/>
</dbReference>
<dbReference type="Proteomes" id="UP001081709">
    <property type="component" value="Unassembled WGS sequence"/>
</dbReference>